<dbReference type="RefSeq" id="WP_138142958.1">
    <property type="nucleotide sequence ID" value="NZ_VBUF01000004.1"/>
</dbReference>
<protein>
    <submittedName>
        <fullName evidence="1">Uncharacterized protein</fullName>
    </submittedName>
</protein>
<accession>A0A5R9GXE5</accession>
<dbReference type="AlphaFoldDB" id="A0A5R9GXE5"/>
<name>A0A5R9GXE5_9BACT</name>
<dbReference type="EMBL" id="VBUF01000004">
    <property type="protein sequence ID" value="TLS71381.1"/>
    <property type="molecule type" value="Genomic_DNA"/>
</dbReference>
<gene>
    <name evidence="1" type="ORF">FE246_07150</name>
</gene>
<dbReference type="Proteomes" id="UP000308001">
    <property type="component" value="Unassembled WGS sequence"/>
</dbReference>
<evidence type="ECO:0000313" key="1">
    <source>
        <dbReference type="EMBL" id="TLS71381.1"/>
    </source>
</evidence>
<reference evidence="1 2" key="1">
    <citation type="submission" date="2019-05" db="EMBL/GenBank/DDBJ databases">
        <title>Arcobacter cibarius and Arcobacter thereius providing challenges in identification an antibiotic susceptibility and Quinolone resistance.</title>
        <authorList>
            <person name="Busch A."/>
            <person name="Hanel I."/>
            <person name="Hotzel H."/>
            <person name="Tomaso H."/>
        </authorList>
    </citation>
    <scope>NUCLEOTIDE SEQUENCE [LARGE SCALE GENOMIC DNA]</scope>
    <source>
        <strain evidence="1 2">17CS1191_2</strain>
    </source>
</reference>
<proteinExistence type="predicted"/>
<sequence length="239" mass="28124">MDKIVIIDDKIDINIKFRTKTKGPELNLVYNFIDNISSNFKHKTNNLAIFIEPLVDTTYPDIVFVEYSPKYLDKWNNFRNKLDTNDIKLLSIIKQFESISSASLYNRTKIEHKNLLSSLEKLLDADLIVRKNEKWMIKPMKEIFYTKKITSVEAKINQLDNLLQQADINNWFSSESYALSAVKNPQKKTLEKFVNYGIGLYSMNDNKIEELTKAKKQSIPNNYASWMFNEWLGRYITQR</sequence>
<organism evidence="1 2">
    <name type="scientific">Aliarcobacter thereius</name>
    <dbReference type="NCBI Taxonomy" id="544718"/>
    <lineage>
        <taxon>Bacteria</taxon>
        <taxon>Pseudomonadati</taxon>
        <taxon>Campylobacterota</taxon>
        <taxon>Epsilonproteobacteria</taxon>
        <taxon>Campylobacterales</taxon>
        <taxon>Arcobacteraceae</taxon>
        <taxon>Aliarcobacter</taxon>
    </lineage>
</organism>
<evidence type="ECO:0000313" key="2">
    <source>
        <dbReference type="Proteomes" id="UP000308001"/>
    </source>
</evidence>
<comment type="caution">
    <text evidence="1">The sequence shown here is derived from an EMBL/GenBank/DDBJ whole genome shotgun (WGS) entry which is preliminary data.</text>
</comment>